<comment type="caution">
    <text evidence="2">The sequence shown here is derived from an EMBL/GenBank/DDBJ whole genome shotgun (WGS) entry which is preliminary data.</text>
</comment>
<organism evidence="2 3">
    <name type="scientific">Artemia franciscana</name>
    <name type="common">Brine shrimp</name>
    <name type="synonym">Artemia sanfranciscana</name>
    <dbReference type="NCBI Taxonomy" id="6661"/>
    <lineage>
        <taxon>Eukaryota</taxon>
        <taxon>Metazoa</taxon>
        <taxon>Ecdysozoa</taxon>
        <taxon>Arthropoda</taxon>
        <taxon>Crustacea</taxon>
        <taxon>Branchiopoda</taxon>
        <taxon>Anostraca</taxon>
        <taxon>Artemiidae</taxon>
        <taxon>Artemia</taxon>
    </lineage>
</organism>
<accession>A0AA88LCC5</accession>
<dbReference type="Proteomes" id="UP001187531">
    <property type="component" value="Unassembled WGS sequence"/>
</dbReference>
<evidence type="ECO:0000256" key="1">
    <source>
        <dbReference type="SAM" id="MobiDB-lite"/>
    </source>
</evidence>
<dbReference type="AlphaFoldDB" id="A0AA88LCC5"/>
<feature type="region of interest" description="Disordered" evidence="1">
    <location>
        <begin position="1"/>
        <end position="64"/>
    </location>
</feature>
<evidence type="ECO:0000313" key="3">
    <source>
        <dbReference type="Proteomes" id="UP001187531"/>
    </source>
</evidence>
<feature type="compositionally biased region" description="Polar residues" evidence="1">
    <location>
        <begin position="42"/>
        <end position="60"/>
    </location>
</feature>
<evidence type="ECO:0000313" key="2">
    <source>
        <dbReference type="EMBL" id="KAK2716190.1"/>
    </source>
</evidence>
<sequence length="209" mass="23715">MVKISSSDLEEPLQDLELARGPRNPKGSVKIHPKPRGPQIQRELNGNSSKRRSMTPTNSEVKPFVRRCACLRHKEAAVAAGLIQDDAIKERASPKKTPRRPSSVPPKRKVEKAREMSQHKTSPTPSDLNSLECDSNSIDSLNDSIVRKQVIPLRYSTTVFLKISSTRRRYEDSIDFEVIELNYEDKDGKVHEPVQGSKGWYISEHCLWD</sequence>
<name>A0AA88LCC5_ARTSF</name>
<proteinExistence type="predicted"/>
<keyword evidence="3" id="KW-1185">Reference proteome</keyword>
<gene>
    <name evidence="2" type="ORF">QYM36_010685</name>
</gene>
<dbReference type="EMBL" id="JAVRJZ010000012">
    <property type="protein sequence ID" value="KAK2716190.1"/>
    <property type="molecule type" value="Genomic_DNA"/>
</dbReference>
<feature type="compositionally biased region" description="Polar residues" evidence="1">
    <location>
        <begin position="119"/>
        <end position="133"/>
    </location>
</feature>
<protein>
    <submittedName>
        <fullName evidence="2">Uncharacterized protein</fullName>
    </submittedName>
</protein>
<feature type="region of interest" description="Disordered" evidence="1">
    <location>
        <begin position="88"/>
        <end position="133"/>
    </location>
</feature>
<reference evidence="2" key="1">
    <citation type="submission" date="2023-07" db="EMBL/GenBank/DDBJ databases">
        <title>Chromosome-level genome assembly of Artemia franciscana.</title>
        <authorList>
            <person name="Jo E."/>
        </authorList>
    </citation>
    <scope>NUCLEOTIDE SEQUENCE</scope>
    <source>
        <tissue evidence="2">Whole body</tissue>
    </source>
</reference>